<dbReference type="InterPro" id="IPR040612">
    <property type="entry name" value="ArsA_HSP20-like"/>
</dbReference>
<dbReference type="Pfam" id="PF17886">
    <property type="entry name" value="ArsA_HSP20"/>
    <property type="match status" value="1"/>
</dbReference>
<dbReference type="AlphaFoldDB" id="A0A1U7JBZ0"/>
<name>A0A1U7JBZ0_9CYAN</name>
<organism evidence="4 5">
    <name type="scientific">Phormidium tenue NIES-30</name>
    <dbReference type="NCBI Taxonomy" id="549789"/>
    <lineage>
        <taxon>Bacteria</taxon>
        <taxon>Bacillati</taxon>
        <taxon>Cyanobacteriota</taxon>
        <taxon>Cyanophyceae</taxon>
        <taxon>Oscillatoriophycideae</taxon>
        <taxon>Oscillatoriales</taxon>
        <taxon>Oscillatoriaceae</taxon>
        <taxon>Phormidium</taxon>
    </lineage>
</organism>
<feature type="domain" description="ArsA HSP20-like" evidence="3">
    <location>
        <begin position="307"/>
        <end position="365"/>
    </location>
</feature>
<dbReference type="InterPro" id="IPR027417">
    <property type="entry name" value="P-loop_NTPase"/>
</dbReference>
<dbReference type="PANTHER" id="PTHR43868:SF1">
    <property type="entry name" value="P-LOOP CONTAINING NUCLEOSIDE TRIPHOSPHATE HYDROLASES SUPERFAMILY PROTEIN"/>
    <property type="match status" value="1"/>
</dbReference>
<dbReference type="EMBL" id="MRCG01000001">
    <property type="protein sequence ID" value="OKH51220.1"/>
    <property type="molecule type" value="Genomic_DNA"/>
</dbReference>
<dbReference type="Gene3D" id="2.60.40.790">
    <property type="match status" value="1"/>
</dbReference>
<keyword evidence="5" id="KW-1185">Reference proteome</keyword>
<dbReference type="Pfam" id="PF02374">
    <property type="entry name" value="ArsA_ATPase"/>
    <property type="match status" value="1"/>
</dbReference>
<comment type="similarity">
    <text evidence="1">Belongs to the arsA ATPase family.</text>
</comment>
<evidence type="ECO:0000259" key="3">
    <source>
        <dbReference type="Pfam" id="PF17886"/>
    </source>
</evidence>
<dbReference type="OrthoDB" id="9780677at2"/>
<sequence>MALILTYLGKGGSGSTTVAIAAAKQRARAGQRVLLAIQDVTPAPALLLGQALSVEPQELEPKLWVMQFQTAALLEKSWDEVKALESQYLRTPFLKAVYGQELGVMPGIDSALALNTLRQLDGSDRYDVIIYDGSEALATLRMLGMPEILDWYLRRFRGVFQQSDVGRVISPFLQPMASAVLAVDWSGDVLDQPTGQVRSQLEEGRQAVTNPSRMAAFLVTTPTAGSVATARYLWGSAQQIGLTVGGVLVNHGVLDAEQIHAFAPLPQVPLPSVIDQGWDAAVEALPDPAQWAAAAPRPVTVDAATKTVRLFLPSFDKTQVKLTQYGPEVTIEAGDQRRNLLLPPALQGKAVAGAKFQDQHLVISFS</sequence>
<comment type="caution">
    <text evidence="4">The sequence shown here is derived from an EMBL/GenBank/DDBJ whole genome shotgun (WGS) entry which is preliminary data.</text>
</comment>
<dbReference type="InterPro" id="IPR008978">
    <property type="entry name" value="HSP20-like_chaperone"/>
</dbReference>
<accession>A0A1U7JBZ0</accession>
<evidence type="ECO:0000313" key="5">
    <source>
        <dbReference type="Proteomes" id="UP000185557"/>
    </source>
</evidence>
<gene>
    <name evidence="4" type="ORF">NIES30_01305</name>
</gene>
<dbReference type="STRING" id="549789.NIES30_01305"/>
<dbReference type="SUPFAM" id="SSF52540">
    <property type="entry name" value="P-loop containing nucleoside triphosphate hydrolases"/>
    <property type="match status" value="1"/>
</dbReference>
<dbReference type="CDD" id="cd02035">
    <property type="entry name" value="ArsA"/>
    <property type="match status" value="1"/>
</dbReference>
<dbReference type="InterPro" id="IPR025723">
    <property type="entry name" value="ArsA/GET3_ATPase-like"/>
</dbReference>
<feature type="domain" description="ArsA/GET3 Anion-transporting ATPase-like" evidence="2">
    <location>
        <begin position="6"/>
        <end position="259"/>
    </location>
</feature>
<dbReference type="PANTHER" id="PTHR43868">
    <property type="entry name" value="OS02G0711200 PROTEIN"/>
    <property type="match status" value="1"/>
</dbReference>
<dbReference type="Proteomes" id="UP000185557">
    <property type="component" value="Unassembled WGS sequence"/>
</dbReference>
<reference evidence="4 5" key="1">
    <citation type="submission" date="2016-11" db="EMBL/GenBank/DDBJ databases">
        <title>Draft Genome Sequences of Nine Cyanobacterial Strains from Diverse Habitats.</title>
        <authorList>
            <person name="Zhu T."/>
            <person name="Hou S."/>
            <person name="Lu X."/>
            <person name="Hess W.R."/>
        </authorList>
    </citation>
    <scope>NUCLEOTIDE SEQUENCE [LARGE SCALE GENOMIC DNA]</scope>
    <source>
        <strain evidence="4 5">NIES-30</strain>
    </source>
</reference>
<dbReference type="InterPro" id="IPR053262">
    <property type="entry name" value="ArsA_ATPase-like"/>
</dbReference>
<evidence type="ECO:0000256" key="1">
    <source>
        <dbReference type="ARBA" id="ARBA00011040"/>
    </source>
</evidence>
<dbReference type="RefSeq" id="WP_073607025.1">
    <property type="nucleotide sequence ID" value="NZ_MRCG01000001.1"/>
</dbReference>
<protein>
    <submittedName>
        <fullName evidence="4">Arsenic-transporting ATPase</fullName>
    </submittedName>
</protein>
<proteinExistence type="inferred from homology"/>
<dbReference type="Gene3D" id="3.40.50.300">
    <property type="entry name" value="P-loop containing nucleotide triphosphate hydrolases"/>
    <property type="match status" value="1"/>
</dbReference>
<evidence type="ECO:0000259" key="2">
    <source>
        <dbReference type="Pfam" id="PF02374"/>
    </source>
</evidence>
<evidence type="ECO:0000313" key="4">
    <source>
        <dbReference type="EMBL" id="OKH51220.1"/>
    </source>
</evidence>